<dbReference type="Proteomes" id="UP000199656">
    <property type="component" value="Unassembled WGS sequence"/>
</dbReference>
<name>A0A1H4C1C4_9BACT</name>
<reference evidence="3" key="1">
    <citation type="submission" date="2016-10" db="EMBL/GenBank/DDBJ databases">
        <authorList>
            <person name="Varghese N."/>
            <person name="Submissions S."/>
        </authorList>
    </citation>
    <scope>NUCLEOTIDE SEQUENCE [LARGE SCALE GENOMIC DNA]</scope>
    <source>
        <strain evidence="3">DSM 23920</strain>
    </source>
</reference>
<dbReference type="OrthoDB" id="659560at2"/>
<feature type="chain" id="PRO_5011759694" description="GLPGLI family protein" evidence="1">
    <location>
        <begin position="20"/>
        <end position="194"/>
    </location>
</feature>
<organism evidence="2 3">
    <name type="scientific">Chitinophaga terrae</name>
    <name type="common">ex Kim and Jung 2007</name>
    <dbReference type="NCBI Taxonomy" id="408074"/>
    <lineage>
        <taxon>Bacteria</taxon>
        <taxon>Pseudomonadati</taxon>
        <taxon>Bacteroidota</taxon>
        <taxon>Chitinophagia</taxon>
        <taxon>Chitinophagales</taxon>
        <taxon>Chitinophagaceae</taxon>
        <taxon>Chitinophaga</taxon>
    </lineage>
</organism>
<dbReference type="EMBL" id="FNRL01000009">
    <property type="protein sequence ID" value="SEA54113.1"/>
    <property type="molecule type" value="Genomic_DNA"/>
</dbReference>
<protein>
    <recommendedName>
        <fullName evidence="4">GLPGLI family protein</fullName>
    </recommendedName>
</protein>
<feature type="signal peptide" evidence="1">
    <location>
        <begin position="1"/>
        <end position="19"/>
    </location>
</feature>
<evidence type="ECO:0008006" key="4">
    <source>
        <dbReference type="Google" id="ProtNLM"/>
    </source>
</evidence>
<evidence type="ECO:0000313" key="3">
    <source>
        <dbReference type="Proteomes" id="UP000199656"/>
    </source>
</evidence>
<dbReference type="AlphaFoldDB" id="A0A1H4C1C4"/>
<gene>
    <name evidence="2" type="ORF">SAMN05660909_02384</name>
</gene>
<dbReference type="RefSeq" id="WP_089761849.1">
    <property type="nucleotide sequence ID" value="NZ_BKAT01000035.1"/>
</dbReference>
<proteinExistence type="predicted"/>
<accession>A0A1H4C1C4</accession>
<evidence type="ECO:0000313" key="2">
    <source>
        <dbReference type="EMBL" id="SEA54113.1"/>
    </source>
</evidence>
<sequence>MKTLLITLTIAVTSLVASAQVIKLKQPLEPITDSIIYQTDNVIIIFDRQELATYMTGMDTVLRNSRYDNKVFNSVQLSRFNKIDMANHFLKAYCYLEDTANKDFSYSTSKMNMLWAEDGGIMLPYVELLIPDLLAAGMARIIERSSKGLQLSYRMIAEPVNGVNYRTYRLNNGKEVFRESTFRAEQLTGFTQSR</sequence>
<evidence type="ECO:0000256" key="1">
    <source>
        <dbReference type="SAM" id="SignalP"/>
    </source>
</evidence>
<keyword evidence="3" id="KW-1185">Reference proteome</keyword>
<keyword evidence="1" id="KW-0732">Signal</keyword>